<protein>
    <submittedName>
        <fullName evidence="2">Uncharacterized protein</fullName>
    </submittedName>
</protein>
<keyword evidence="3" id="KW-1185">Reference proteome</keyword>
<feature type="compositionally biased region" description="Polar residues" evidence="1">
    <location>
        <begin position="62"/>
        <end position="71"/>
    </location>
</feature>
<evidence type="ECO:0000313" key="3">
    <source>
        <dbReference type="Proteomes" id="UP000008068"/>
    </source>
</evidence>
<organism evidence="3">
    <name type="scientific">Caenorhabditis brenneri</name>
    <name type="common">Nematode worm</name>
    <dbReference type="NCBI Taxonomy" id="135651"/>
    <lineage>
        <taxon>Eukaryota</taxon>
        <taxon>Metazoa</taxon>
        <taxon>Ecdysozoa</taxon>
        <taxon>Nematoda</taxon>
        <taxon>Chromadorea</taxon>
        <taxon>Rhabditida</taxon>
        <taxon>Rhabditina</taxon>
        <taxon>Rhabditomorpha</taxon>
        <taxon>Rhabditoidea</taxon>
        <taxon>Rhabditidae</taxon>
        <taxon>Peloderinae</taxon>
        <taxon>Caenorhabditis</taxon>
    </lineage>
</organism>
<name>G0MYC7_CAEBE</name>
<sequence length="71" mass="7659">MSGMDKCPHTLKSSYNCQGERVGVACQACIVEALAQRDMEEQKKKEHGKDGKVGGRADASPEKSNSSCILM</sequence>
<dbReference type="HOGENOM" id="CLU_2742314_0_0_1"/>
<feature type="compositionally biased region" description="Basic and acidic residues" evidence="1">
    <location>
        <begin position="39"/>
        <end position="61"/>
    </location>
</feature>
<proteinExistence type="predicted"/>
<evidence type="ECO:0000313" key="2">
    <source>
        <dbReference type="EMBL" id="EGT47514.1"/>
    </source>
</evidence>
<dbReference type="AlphaFoldDB" id="G0MYC7"/>
<dbReference type="InParanoid" id="G0MYC7"/>
<evidence type="ECO:0000256" key="1">
    <source>
        <dbReference type="SAM" id="MobiDB-lite"/>
    </source>
</evidence>
<reference evidence="3" key="1">
    <citation type="submission" date="2011-07" db="EMBL/GenBank/DDBJ databases">
        <authorList>
            <consortium name="Caenorhabditis brenneri Sequencing and Analysis Consortium"/>
            <person name="Wilson R.K."/>
        </authorList>
    </citation>
    <scope>NUCLEOTIDE SEQUENCE [LARGE SCALE GENOMIC DNA]</scope>
    <source>
        <strain evidence="3">PB2801</strain>
    </source>
</reference>
<feature type="region of interest" description="Disordered" evidence="1">
    <location>
        <begin position="39"/>
        <end position="71"/>
    </location>
</feature>
<dbReference type="Proteomes" id="UP000008068">
    <property type="component" value="Unassembled WGS sequence"/>
</dbReference>
<gene>
    <name evidence="2" type="ORF">CAEBREN_18673</name>
</gene>
<accession>G0MYC7</accession>
<dbReference type="EMBL" id="GL379820">
    <property type="protein sequence ID" value="EGT47514.1"/>
    <property type="molecule type" value="Genomic_DNA"/>
</dbReference>